<sequence length="127" mass="13273">MMWPAWNMSANCHAGVFDSCNNDTGNLWGCTVPRRFTKTDTLTPTLQPIPSSSQFTTVSTIRGGTVVISSAPTTLTSITSGTLTIGKVMSIARKAASESGNKNRGVVTLGFSSLDVVGSIVGVLFVS</sequence>
<accession>A0AA39NS39</accession>
<evidence type="ECO:0000313" key="2">
    <source>
        <dbReference type="Proteomes" id="UP001175211"/>
    </source>
</evidence>
<dbReference type="Proteomes" id="UP001175211">
    <property type="component" value="Unassembled WGS sequence"/>
</dbReference>
<proteinExistence type="predicted"/>
<dbReference type="RefSeq" id="XP_060340276.1">
    <property type="nucleotide sequence ID" value="XM_060471030.1"/>
</dbReference>
<name>A0AA39NS39_ARMTA</name>
<gene>
    <name evidence="1" type="ORF">EV420DRAFT_1500948</name>
</gene>
<comment type="caution">
    <text evidence="1">The sequence shown here is derived from an EMBL/GenBank/DDBJ whole genome shotgun (WGS) entry which is preliminary data.</text>
</comment>
<evidence type="ECO:0000313" key="1">
    <source>
        <dbReference type="EMBL" id="KAK0470483.1"/>
    </source>
</evidence>
<organism evidence="1 2">
    <name type="scientific">Armillaria tabescens</name>
    <name type="common">Ringless honey mushroom</name>
    <name type="synonym">Agaricus tabescens</name>
    <dbReference type="NCBI Taxonomy" id="1929756"/>
    <lineage>
        <taxon>Eukaryota</taxon>
        <taxon>Fungi</taxon>
        <taxon>Dikarya</taxon>
        <taxon>Basidiomycota</taxon>
        <taxon>Agaricomycotina</taxon>
        <taxon>Agaricomycetes</taxon>
        <taxon>Agaricomycetidae</taxon>
        <taxon>Agaricales</taxon>
        <taxon>Marasmiineae</taxon>
        <taxon>Physalacriaceae</taxon>
        <taxon>Desarmillaria</taxon>
    </lineage>
</organism>
<protein>
    <submittedName>
        <fullName evidence="1">Uncharacterized protein</fullName>
    </submittedName>
</protein>
<dbReference type="EMBL" id="JAUEPS010000001">
    <property type="protein sequence ID" value="KAK0470483.1"/>
    <property type="molecule type" value="Genomic_DNA"/>
</dbReference>
<reference evidence="1" key="1">
    <citation type="submission" date="2023-06" db="EMBL/GenBank/DDBJ databases">
        <authorList>
            <consortium name="Lawrence Berkeley National Laboratory"/>
            <person name="Ahrendt S."/>
            <person name="Sahu N."/>
            <person name="Indic B."/>
            <person name="Wong-Bajracharya J."/>
            <person name="Merenyi Z."/>
            <person name="Ke H.-M."/>
            <person name="Monk M."/>
            <person name="Kocsube S."/>
            <person name="Drula E."/>
            <person name="Lipzen A."/>
            <person name="Balint B."/>
            <person name="Henrissat B."/>
            <person name="Andreopoulos B."/>
            <person name="Martin F.M."/>
            <person name="Harder C.B."/>
            <person name="Rigling D."/>
            <person name="Ford K.L."/>
            <person name="Foster G.D."/>
            <person name="Pangilinan J."/>
            <person name="Papanicolaou A."/>
            <person name="Barry K."/>
            <person name="LaButti K."/>
            <person name="Viragh M."/>
            <person name="Koriabine M."/>
            <person name="Yan M."/>
            <person name="Riley R."/>
            <person name="Champramary S."/>
            <person name="Plett K.L."/>
            <person name="Tsai I.J."/>
            <person name="Slot J."/>
            <person name="Sipos G."/>
            <person name="Plett J."/>
            <person name="Nagy L.G."/>
            <person name="Grigoriev I.V."/>
        </authorList>
    </citation>
    <scope>NUCLEOTIDE SEQUENCE</scope>
    <source>
        <strain evidence="1">CCBAS 213</strain>
    </source>
</reference>
<keyword evidence="2" id="KW-1185">Reference proteome</keyword>
<dbReference type="GeneID" id="85354578"/>
<dbReference type="AlphaFoldDB" id="A0AA39NS39"/>